<dbReference type="AlphaFoldDB" id="A0A8H7NZA5"/>
<name>A0A8H7NZA5_9APHY</name>
<evidence type="ECO:0000313" key="1">
    <source>
        <dbReference type="EMBL" id="KAF9810322.1"/>
    </source>
</evidence>
<dbReference type="Proteomes" id="UP000639403">
    <property type="component" value="Unassembled WGS sequence"/>
</dbReference>
<sequence>MLPRFPVDNPYFTLAKTALRLRWLTVKRYLAFGARVCRPRARGLKAGVEELYERALRPLLRDLGLVRPRATIHSLPYETLAHIFALGHDPSPCRACSRKPWRLRDGNSCACKLPFPHLVSSVCCHWRTIALATPQLWTTVSVTSKATMSMMSEYLGRSGSRPIDVNIVIRHPDNLHKTDDHYPVLRHLLLEHAARWRRVSIICDRLIVMPFLLALLNQVPFPMLEALEIDFPTLHPWVLIMEDDKWPKRLLAKGAPRLREVSILQAYLTNITMKPLASLEKLELMTPNWTLPHLKVISVTSPRLTHLTLFCKSEYLPTSTHELETFSGLLFPSLTHLRLRHTVSGIPLLRILEAPELTVLQLEDLRFKANEDVVELLNALRMGGDPDAPCKFPCISSLRFEIPQTKTEGPPEVFGGHLLEFLRLFPAVEQLAIQGFRTDEIVRSMTSTDPAEVVLPRLKRFVILGHPHAEDFDTLQTLWQWRAGTGAPITSVSLIIVPASNLPLYSRHHGLGLLLEWHIRRFQLSPRRVLLPFVTGRRARVLSYDGGLHAGADWMQDEQTRRGRLGFYGSCPPFSCPLEATETPEEDM</sequence>
<proteinExistence type="predicted"/>
<protein>
    <recommendedName>
        <fullName evidence="3">F-box domain-containing protein</fullName>
    </recommendedName>
</protein>
<evidence type="ECO:0000313" key="2">
    <source>
        <dbReference type="Proteomes" id="UP000639403"/>
    </source>
</evidence>
<dbReference type="EMBL" id="JADOXO010000179">
    <property type="protein sequence ID" value="KAF9810322.1"/>
    <property type="molecule type" value="Genomic_DNA"/>
</dbReference>
<comment type="caution">
    <text evidence="1">The sequence shown here is derived from an EMBL/GenBank/DDBJ whole genome shotgun (WGS) entry which is preliminary data.</text>
</comment>
<reference evidence="1" key="1">
    <citation type="submission" date="2020-11" db="EMBL/GenBank/DDBJ databases">
        <authorList>
            <person name="Koelle M."/>
            <person name="Horta M.A.C."/>
            <person name="Nowrousian M."/>
            <person name="Ohm R.A."/>
            <person name="Benz P."/>
            <person name="Pilgard A."/>
        </authorList>
    </citation>
    <scope>NUCLEOTIDE SEQUENCE</scope>
    <source>
        <strain evidence="1">FPRL280</strain>
    </source>
</reference>
<accession>A0A8H7NZA5</accession>
<organism evidence="1 2">
    <name type="scientific">Rhodonia placenta</name>
    <dbReference type="NCBI Taxonomy" id="104341"/>
    <lineage>
        <taxon>Eukaryota</taxon>
        <taxon>Fungi</taxon>
        <taxon>Dikarya</taxon>
        <taxon>Basidiomycota</taxon>
        <taxon>Agaricomycotina</taxon>
        <taxon>Agaricomycetes</taxon>
        <taxon>Polyporales</taxon>
        <taxon>Adustoporiaceae</taxon>
        <taxon>Rhodonia</taxon>
    </lineage>
</organism>
<reference evidence="1" key="2">
    <citation type="journal article" name="Front. Microbiol.">
        <title>Degradative Capacity of Two Strains of Rhodonia placenta: From Phenotype to Genotype.</title>
        <authorList>
            <person name="Kolle M."/>
            <person name="Horta M.A.C."/>
            <person name="Nowrousian M."/>
            <person name="Ohm R.A."/>
            <person name="Benz J.P."/>
            <person name="Pilgard A."/>
        </authorList>
    </citation>
    <scope>NUCLEOTIDE SEQUENCE</scope>
    <source>
        <strain evidence="1">FPRL280</strain>
    </source>
</reference>
<gene>
    <name evidence="1" type="ORF">IEO21_07010</name>
</gene>
<evidence type="ECO:0008006" key="3">
    <source>
        <dbReference type="Google" id="ProtNLM"/>
    </source>
</evidence>